<protein>
    <submittedName>
        <fullName evidence="1">Uncharacterized protein</fullName>
    </submittedName>
</protein>
<accession>A0A3T0DT77</accession>
<dbReference type="AlphaFoldDB" id="A0A3T0DT77"/>
<dbReference type="Proteomes" id="UP000282731">
    <property type="component" value="Chromosome"/>
</dbReference>
<dbReference type="EMBL" id="CP025334">
    <property type="protein sequence ID" value="AZT98293.1"/>
    <property type="molecule type" value="Genomic_DNA"/>
</dbReference>
<reference evidence="1 2" key="1">
    <citation type="submission" date="2017-12" db="EMBL/GenBank/DDBJ databases">
        <authorList>
            <person name="Levesque S."/>
        </authorList>
    </citation>
    <scope>NUCLEOTIDE SEQUENCE [LARGE SCALE GENOMIC DNA]</scope>
    <source>
        <strain evidence="1 2">SMQ-1420</strain>
    </source>
</reference>
<evidence type="ECO:0000313" key="2">
    <source>
        <dbReference type="Proteomes" id="UP000282731"/>
    </source>
</evidence>
<evidence type="ECO:0000313" key="1">
    <source>
        <dbReference type="EMBL" id="AZT98293.1"/>
    </source>
</evidence>
<proteinExistence type="predicted"/>
<sequence length="100" mass="11342">MDDTNVLVLASKVIKYCCTVISRSVIDCDEFYRLGGQRLNQEAVDKSVEKWARVVDRGRTLAADRSPDSSRDGESALTHLHLGGLRIWAMRLPARRHVCW</sequence>
<gene>
    <name evidence="1" type="ORF">CXR27_15795</name>
</gene>
<organism evidence="1 2">
    <name type="scientific">Brevibacterium aurantiacum</name>
    <dbReference type="NCBI Taxonomy" id="273384"/>
    <lineage>
        <taxon>Bacteria</taxon>
        <taxon>Bacillati</taxon>
        <taxon>Actinomycetota</taxon>
        <taxon>Actinomycetes</taxon>
        <taxon>Micrococcales</taxon>
        <taxon>Brevibacteriaceae</taxon>
        <taxon>Brevibacterium</taxon>
    </lineage>
</organism>
<dbReference type="RefSeq" id="WP_127362321.1">
    <property type="nucleotide sequence ID" value="NZ_CP025334.1"/>
</dbReference>
<name>A0A3T0DT77_BREAU</name>
<reference evidence="1 2" key="2">
    <citation type="submission" date="2019-01" db="EMBL/GenBank/DDBJ databases">
        <title>Comparative genomic analysis of Brevibacterium aurantiacum sheds light on its evolution and its adaptation to smear-ripened cheeses.</title>
        <authorList>
            <person name="Moineau S."/>
        </authorList>
    </citation>
    <scope>NUCLEOTIDE SEQUENCE [LARGE SCALE GENOMIC DNA]</scope>
    <source>
        <strain evidence="1 2">SMQ-1420</strain>
    </source>
</reference>